<dbReference type="SUPFAM" id="SSF111384">
    <property type="entry name" value="OmpH-like"/>
    <property type="match status" value="1"/>
</dbReference>
<name>A0ABU3CJ50_9FLAO</name>
<dbReference type="RefSeq" id="WP_311494555.1">
    <property type="nucleotide sequence ID" value="NZ_JAVRHO010000007.1"/>
</dbReference>
<evidence type="ECO:0000256" key="2">
    <source>
        <dbReference type="ARBA" id="ARBA00022729"/>
    </source>
</evidence>
<accession>A0ABU3CJ50</accession>
<dbReference type="SMART" id="SM00935">
    <property type="entry name" value="OmpH"/>
    <property type="match status" value="1"/>
</dbReference>
<protein>
    <submittedName>
        <fullName evidence="5">OmpH family outer membrane protein</fullName>
    </submittedName>
</protein>
<evidence type="ECO:0000313" key="6">
    <source>
        <dbReference type="Proteomes" id="UP001245285"/>
    </source>
</evidence>
<dbReference type="EMBL" id="JAVRHO010000007">
    <property type="protein sequence ID" value="MDT0646383.1"/>
    <property type="molecule type" value="Genomic_DNA"/>
</dbReference>
<organism evidence="5 6">
    <name type="scientific">Autumnicola lenta</name>
    <dbReference type="NCBI Taxonomy" id="3075593"/>
    <lineage>
        <taxon>Bacteria</taxon>
        <taxon>Pseudomonadati</taxon>
        <taxon>Bacteroidota</taxon>
        <taxon>Flavobacteriia</taxon>
        <taxon>Flavobacteriales</taxon>
        <taxon>Flavobacteriaceae</taxon>
        <taxon>Autumnicola</taxon>
    </lineage>
</organism>
<dbReference type="InterPro" id="IPR024930">
    <property type="entry name" value="Skp_dom_sf"/>
</dbReference>
<dbReference type="PANTHER" id="PTHR35089:SF1">
    <property type="entry name" value="CHAPERONE PROTEIN SKP"/>
    <property type="match status" value="1"/>
</dbReference>
<dbReference type="Gene3D" id="3.30.910.20">
    <property type="entry name" value="Skp domain"/>
    <property type="match status" value="1"/>
</dbReference>
<keyword evidence="2 4" id="KW-0732">Signal</keyword>
<dbReference type="Proteomes" id="UP001245285">
    <property type="component" value="Unassembled WGS sequence"/>
</dbReference>
<feature type="coiled-coil region" evidence="3">
    <location>
        <begin position="60"/>
        <end position="102"/>
    </location>
</feature>
<comment type="similarity">
    <text evidence="1">Belongs to the Skp family.</text>
</comment>
<keyword evidence="6" id="KW-1185">Reference proteome</keyword>
<dbReference type="InterPro" id="IPR005632">
    <property type="entry name" value="Chaperone_Skp"/>
</dbReference>
<sequence>MKKFGLIITLLFVSVIANAQTKTGTIDPEFILSKMPEITEVNTGLEGYNTELQGNLQESISSYETLIADYQENNSALTEEERKEKETQIIGLENEIKGFRQKASVMLQMKRNELTEPLYQQIDAAMQKVIQAEGYTHIINAGGNSLAFAAEQYDITMLVMEELGIPTENIEEQ</sequence>
<proteinExistence type="inferred from homology"/>
<keyword evidence="3" id="KW-0175">Coiled coil</keyword>
<reference evidence="5 6" key="1">
    <citation type="submission" date="2023-09" db="EMBL/GenBank/DDBJ databases">
        <authorList>
            <person name="Rey-Velasco X."/>
        </authorList>
    </citation>
    <scope>NUCLEOTIDE SEQUENCE [LARGE SCALE GENOMIC DNA]</scope>
    <source>
        <strain evidence="5 6">F260</strain>
    </source>
</reference>
<evidence type="ECO:0000256" key="4">
    <source>
        <dbReference type="SAM" id="SignalP"/>
    </source>
</evidence>
<feature type="signal peptide" evidence="4">
    <location>
        <begin position="1"/>
        <end position="19"/>
    </location>
</feature>
<gene>
    <name evidence="5" type="ORF">RM545_06745</name>
</gene>
<evidence type="ECO:0000256" key="1">
    <source>
        <dbReference type="ARBA" id="ARBA00009091"/>
    </source>
</evidence>
<dbReference type="Pfam" id="PF03938">
    <property type="entry name" value="OmpH"/>
    <property type="match status" value="1"/>
</dbReference>
<feature type="chain" id="PRO_5046707556" evidence="4">
    <location>
        <begin position="20"/>
        <end position="173"/>
    </location>
</feature>
<comment type="caution">
    <text evidence="5">The sequence shown here is derived from an EMBL/GenBank/DDBJ whole genome shotgun (WGS) entry which is preliminary data.</text>
</comment>
<evidence type="ECO:0000313" key="5">
    <source>
        <dbReference type="EMBL" id="MDT0646383.1"/>
    </source>
</evidence>
<dbReference type="PANTHER" id="PTHR35089">
    <property type="entry name" value="CHAPERONE PROTEIN SKP"/>
    <property type="match status" value="1"/>
</dbReference>
<evidence type="ECO:0000256" key="3">
    <source>
        <dbReference type="SAM" id="Coils"/>
    </source>
</evidence>